<feature type="region of interest" description="Disordered" evidence="1">
    <location>
        <begin position="38"/>
        <end position="135"/>
    </location>
</feature>
<dbReference type="PANTHER" id="PTHR13016:SF0">
    <property type="entry name" value="AMME SYNDROME CANDIDATE GENE 1 PROTEIN"/>
    <property type="match status" value="1"/>
</dbReference>
<dbReference type="OrthoDB" id="24630at2759"/>
<dbReference type="NCBIfam" id="TIGR00296">
    <property type="entry name" value="TIGR00296 family protein"/>
    <property type="match status" value="1"/>
</dbReference>
<name>A0A8H7W7Z7_9HELO</name>
<feature type="domain" description="AMMECR1" evidence="2">
    <location>
        <begin position="104"/>
        <end position="305"/>
    </location>
</feature>
<comment type="caution">
    <text evidence="3">The sequence shown here is derived from an EMBL/GenBank/DDBJ whole genome shotgun (WGS) entry which is preliminary data.</text>
</comment>
<dbReference type="InterPro" id="IPR023473">
    <property type="entry name" value="AMMECR1"/>
</dbReference>
<dbReference type="EMBL" id="JAFJYH010000081">
    <property type="protein sequence ID" value="KAG4420550.1"/>
    <property type="molecule type" value="Genomic_DNA"/>
</dbReference>
<protein>
    <recommendedName>
        <fullName evidence="2">AMMECR1 domain-containing protein</fullName>
    </recommendedName>
</protein>
<gene>
    <name evidence="3" type="ORF">IFR04_006257</name>
</gene>
<sequence>MASVEHCLYCFDVLATTLENTDAHPISLQRIQETWPLHPKGLEDDSDLASPEPDYDLKEPVNDPPVKDEIDKLEAAADKASSSRLRLPALQRLGRSSNSPASSSSTPSSASSTSLAPSTTATTPESFSPVGLNSRRTSQRASITASPLFVTWNTVSPTSSNRSLRGCIGTFEPQNLSVGLEQYTIISALEDTRFSPITSSELPSLEVSVTLLTDFEDAKDQLDWDLGVHGLKINFTAKNRRYGACYLPDVPVEQGWTKEETVISLMRKGGWTGRRDKWREVQDFKATRFQGKAESLRWEEYSKWKKWVESINED</sequence>
<dbReference type="SUPFAM" id="SSF143447">
    <property type="entry name" value="AMMECR1-like"/>
    <property type="match status" value="1"/>
</dbReference>
<reference evidence="3" key="1">
    <citation type="submission" date="2021-02" db="EMBL/GenBank/DDBJ databases">
        <title>Genome sequence Cadophora malorum strain M34.</title>
        <authorList>
            <person name="Stefanovic E."/>
            <person name="Vu D."/>
            <person name="Scully C."/>
            <person name="Dijksterhuis J."/>
            <person name="Roader J."/>
            <person name="Houbraken J."/>
        </authorList>
    </citation>
    <scope>NUCLEOTIDE SEQUENCE</scope>
    <source>
        <strain evidence="3">M34</strain>
    </source>
</reference>
<organism evidence="3 4">
    <name type="scientific">Cadophora malorum</name>
    <dbReference type="NCBI Taxonomy" id="108018"/>
    <lineage>
        <taxon>Eukaryota</taxon>
        <taxon>Fungi</taxon>
        <taxon>Dikarya</taxon>
        <taxon>Ascomycota</taxon>
        <taxon>Pezizomycotina</taxon>
        <taxon>Leotiomycetes</taxon>
        <taxon>Helotiales</taxon>
        <taxon>Ploettnerulaceae</taxon>
        <taxon>Cadophora</taxon>
    </lineage>
</organism>
<dbReference type="Pfam" id="PF01871">
    <property type="entry name" value="AMMECR1"/>
    <property type="match status" value="1"/>
</dbReference>
<dbReference type="Gene3D" id="3.30.700.20">
    <property type="entry name" value="Hypothetical protein ph0010, domain 1"/>
    <property type="match status" value="1"/>
</dbReference>
<dbReference type="InterPro" id="IPR027485">
    <property type="entry name" value="AMMECR1_N"/>
</dbReference>
<keyword evidence="4" id="KW-1185">Reference proteome</keyword>
<evidence type="ECO:0000256" key="1">
    <source>
        <dbReference type="SAM" id="MobiDB-lite"/>
    </source>
</evidence>
<accession>A0A8H7W7Z7</accession>
<dbReference type="InterPro" id="IPR036071">
    <property type="entry name" value="AMMECR1_dom_sf"/>
</dbReference>
<dbReference type="Proteomes" id="UP000664132">
    <property type="component" value="Unassembled WGS sequence"/>
</dbReference>
<evidence type="ECO:0000313" key="3">
    <source>
        <dbReference type="EMBL" id="KAG4420550.1"/>
    </source>
</evidence>
<dbReference type="PROSITE" id="PS51112">
    <property type="entry name" value="AMMECR1"/>
    <property type="match status" value="1"/>
</dbReference>
<evidence type="ECO:0000313" key="4">
    <source>
        <dbReference type="Proteomes" id="UP000664132"/>
    </source>
</evidence>
<feature type="compositionally biased region" description="Basic and acidic residues" evidence="1">
    <location>
        <begin position="55"/>
        <end position="77"/>
    </location>
</feature>
<dbReference type="AlphaFoldDB" id="A0A8H7W7Z7"/>
<proteinExistence type="predicted"/>
<feature type="compositionally biased region" description="Low complexity" evidence="1">
    <location>
        <begin position="96"/>
        <end position="129"/>
    </location>
</feature>
<dbReference type="PANTHER" id="PTHR13016">
    <property type="entry name" value="AMMECR1 HOMOLOG"/>
    <property type="match status" value="1"/>
</dbReference>
<evidence type="ECO:0000259" key="2">
    <source>
        <dbReference type="PROSITE" id="PS51112"/>
    </source>
</evidence>
<dbReference type="InterPro" id="IPR002733">
    <property type="entry name" value="AMMECR1_domain"/>
</dbReference>